<feature type="transmembrane region" description="Helical" evidence="6">
    <location>
        <begin position="330"/>
        <end position="349"/>
    </location>
</feature>
<evidence type="ECO:0000256" key="4">
    <source>
        <dbReference type="ARBA" id="ARBA00022989"/>
    </source>
</evidence>
<dbReference type="GO" id="GO:0017004">
    <property type="term" value="P:cytochrome complex assembly"/>
    <property type="evidence" value="ECO:0007669"/>
    <property type="project" value="UniProtKB-KW"/>
</dbReference>
<feature type="transmembrane region" description="Helical" evidence="6">
    <location>
        <begin position="627"/>
        <end position="649"/>
    </location>
</feature>
<dbReference type="InterPro" id="IPR045062">
    <property type="entry name" value="Cyt_c_biogenesis_CcsA/CcmC"/>
</dbReference>
<dbReference type="AlphaFoldDB" id="A0A076FGB8"/>
<evidence type="ECO:0000256" key="2">
    <source>
        <dbReference type="ARBA" id="ARBA00022692"/>
    </source>
</evidence>
<comment type="subcellular location">
    <subcellularLocation>
        <location evidence="1">Membrane</location>
        <topology evidence="1">Multi-pass membrane protein</topology>
    </subcellularLocation>
</comment>
<dbReference type="PROSITE" id="PS51257">
    <property type="entry name" value="PROKAR_LIPOPROTEIN"/>
    <property type="match status" value="1"/>
</dbReference>
<sequence length="898" mass="101816">MKLILNLKRVLLSYKFILFLLFILACGAGVATFLESIYDTQTAKIFVYNAFWYEVLMFVLMISLIGIILQTKMYKRFGAFVIHLAFIVIIIGAFLTRYFGDEGIMHIKEGDKQNQMVSVKSYLQIKSDNQIFEYPLNLARIGNNDFSFSQEINSKTIIIKFNSYEPAQKGQRATLMVDAIINRQISQTIAIKGGVGWLGEPSILNFDNQKIELSWGSKLINLPFWIKLNDFELLRYPGSKSPSSYASYIDVLDTNLNKILDYKIFMNHPLSFEGYKFFQSSYDPDESGSVLEVNKDPGKWPTYFGYFLLCLGFVGNFFTKKSRFAKLKEIIKNSSFAFFISFALLSFAAPSLQSSELEQFRANSYEHASGEFATLLVQDYKGRIKPIGTEAHEIVNKISGKSSLIGLSAEQIILGINTNPSLWRTLEIIKLNNNEIKELLNLPKEQNFVSFNQAFDENGNYKLAIFVDKANEKSVSQRGVLDNELIKFDERLNIAYLTFKGVYFKFIPIANDKSNKWLSPNDAFYDDRVDSEVKNMLNDYLVGLEIGLQGGDWSGANKALNELKAYQKAVSSHILPSLKRTQIEILYNKLSIFKNLVYFYLIIGVIALFLGFISIFLLKRFSNLEKLIFAIFVAGFLAHTLGLGLRWYISGHAPWSDSYESMIYIGWSAILAGMILFKRSILILAASSLLAAIMMLVAHMSFINPQITNLVPVLKSYWLSVHVSVITASYGFLGLGALLGLIVLILMILKNDKNKDRLNAQIKYLIAIDEISLIIGLSMLTVGNFFGGIWANESWGRYWGWDPKETWSFVSIIVYAIVLHLRFIPKLNSVYVFAITSVFAYSSIIMTYFGVNFYLTGMHSYAATGQSPEVPNLVYYVLFTIILISIFASKGKDIKPIK</sequence>
<dbReference type="STRING" id="1244531.CIG2463D_1045"/>
<accession>A0A076FGB8</accession>
<dbReference type="InterPro" id="IPR002541">
    <property type="entry name" value="Cyt_c_assembly"/>
</dbReference>
<organism evidence="9 10">
    <name type="scientific">Campylobacter iguaniorum</name>
    <dbReference type="NCBI Taxonomy" id="1244531"/>
    <lineage>
        <taxon>Bacteria</taxon>
        <taxon>Pseudomonadati</taxon>
        <taxon>Campylobacterota</taxon>
        <taxon>Epsilonproteobacteria</taxon>
        <taxon>Campylobacterales</taxon>
        <taxon>Campylobacteraceae</taxon>
        <taxon>Campylobacter</taxon>
    </lineage>
</organism>
<reference evidence="10" key="1">
    <citation type="journal article" date="2014" name="Genome Announc.">
        <title>Complete Genome Sequence of Campylobacter iguaniorum Strain 1485ET, Isolated from a Bearded Dragon (Pogona vitticeps).</title>
        <authorList>
            <person name="Gilbert M.J."/>
            <person name="Miller W.G."/>
            <person name="Yee E."/>
            <person name="Kik M."/>
            <person name="Wagenaar J.A."/>
            <person name="Duim B."/>
        </authorList>
    </citation>
    <scope>NUCLEOTIDE SEQUENCE [LARGE SCALE GENOMIC DNA]</scope>
    <source>
        <strain evidence="10">1485E</strain>
    </source>
</reference>
<keyword evidence="5 6" id="KW-0472">Membrane</keyword>
<dbReference type="Proteomes" id="UP000028486">
    <property type="component" value="Chromosome"/>
</dbReference>
<dbReference type="PANTHER" id="PTHR30071">
    <property type="entry name" value="HEME EXPORTER PROTEIN C"/>
    <property type="match status" value="1"/>
</dbReference>
<feature type="transmembrane region" description="Helical" evidence="6">
    <location>
        <begin position="46"/>
        <end position="68"/>
    </location>
</feature>
<keyword evidence="2 6" id="KW-0812">Transmembrane</keyword>
<feature type="transmembrane region" description="Helical" evidence="6">
    <location>
        <begin position="873"/>
        <end position="889"/>
    </location>
</feature>
<evidence type="ECO:0000313" key="10">
    <source>
        <dbReference type="Proteomes" id="UP000028486"/>
    </source>
</evidence>
<gene>
    <name evidence="9" type="ORF">CIG1485E_0992</name>
</gene>
<feature type="domain" description="ResB-like" evidence="8">
    <location>
        <begin position="208"/>
        <end position="285"/>
    </location>
</feature>
<evidence type="ECO:0000259" key="8">
    <source>
        <dbReference type="Pfam" id="PF05140"/>
    </source>
</evidence>
<feature type="domain" description="Cytochrome c assembly protein" evidence="7">
    <location>
        <begin position="655"/>
        <end position="859"/>
    </location>
</feature>
<evidence type="ECO:0000259" key="7">
    <source>
        <dbReference type="Pfam" id="PF01578"/>
    </source>
</evidence>
<feature type="transmembrane region" description="Helical" evidence="6">
    <location>
        <begin position="80"/>
        <end position="99"/>
    </location>
</feature>
<dbReference type="eggNOG" id="COG0755">
    <property type="taxonomic scope" value="Bacteria"/>
</dbReference>
<dbReference type="Pfam" id="PF05140">
    <property type="entry name" value="ResB"/>
    <property type="match status" value="2"/>
</dbReference>
<feature type="transmembrane region" description="Helical" evidence="6">
    <location>
        <begin position="831"/>
        <end position="853"/>
    </location>
</feature>
<feature type="transmembrane region" description="Helical" evidence="6">
    <location>
        <begin position="597"/>
        <end position="618"/>
    </location>
</feature>
<name>A0A076FGB8_9BACT</name>
<dbReference type="InterPro" id="IPR007816">
    <property type="entry name" value="ResB-like_domain"/>
</dbReference>
<protein>
    <submittedName>
        <fullName evidence="9">Cytochrome c biogenesis protein</fullName>
    </submittedName>
</protein>
<keyword evidence="3" id="KW-0201">Cytochrome c-type biogenesis</keyword>
<proteinExistence type="predicted"/>
<keyword evidence="4 6" id="KW-1133">Transmembrane helix</keyword>
<dbReference type="PANTHER" id="PTHR30071:SF1">
    <property type="entry name" value="CYTOCHROME B_B6 PROTEIN-RELATED"/>
    <property type="match status" value="1"/>
</dbReference>
<feature type="domain" description="ResB-like" evidence="8">
    <location>
        <begin position="74"/>
        <end position="123"/>
    </location>
</feature>
<evidence type="ECO:0000256" key="6">
    <source>
        <dbReference type="SAM" id="Phobius"/>
    </source>
</evidence>
<evidence type="ECO:0000256" key="5">
    <source>
        <dbReference type="ARBA" id="ARBA00023136"/>
    </source>
</evidence>
<keyword evidence="10" id="KW-1185">Reference proteome</keyword>
<dbReference type="EMBL" id="CP009043">
    <property type="protein sequence ID" value="AII14829.1"/>
    <property type="molecule type" value="Genomic_DNA"/>
</dbReference>
<feature type="transmembrane region" description="Helical" evidence="6">
    <location>
        <begin position="300"/>
        <end position="318"/>
    </location>
</feature>
<dbReference type="GO" id="GO:0005886">
    <property type="term" value="C:plasma membrane"/>
    <property type="evidence" value="ECO:0007669"/>
    <property type="project" value="TreeGrafter"/>
</dbReference>
<dbReference type="Pfam" id="PF01578">
    <property type="entry name" value="Cytochrom_C_asm"/>
    <property type="match status" value="1"/>
</dbReference>
<dbReference type="eggNOG" id="COG1333">
    <property type="taxonomic scope" value="Bacteria"/>
</dbReference>
<feature type="transmembrane region" description="Helical" evidence="6">
    <location>
        <begin position="806"/>
        <end position="824"/>
    </location>
</feature>
<feature type="transmembrane region" description="Helical" evidence="6">
    <location>
        <begin position="723"/>
        <end position="749"/>
    </location>
</feature>
<feature type="transmembrane region" description="Helical" evidence="6">
    <location>
        <begin position="661"/>
        <end position="677"/>
    </location>
</feature>
<feature type="transmembrane region" description="Helical" evidence="6">
    <location>
        <begin position="682"/>
        <end position="703"/>
    </location>
</feature>
<feature type="transmembrane region" description="Helical" evidence="6">
    <location>
        <begin position="770"/>
        <end position="791"/>
    </location>
</feature>
<evidence type="ECO:0000256" key="3">
    <source>
        <dbReference type="ARBA" id="ARBA00022748"/>
    </source>
</evidence>
<evidence type="ECO:0000256" key="1">
    <source>
        <dbReference type="ARBA" id="ARBA00004141"/>
    </source>
</evidence>
<dbReference type="GO" id="GO:0020037">
    <property type="term" value="F:heme binding"/>
    <property type="evidence" value="ECO:0007669"/>
    <property type="project" value="InterPro"/>
</dbReference>
<evidence type="ECO:0000313" key="9">
    <source>
        <dbReference type="EMBL" id="AII14829.1"/>
    </source>
</evidence>
<feature type="transmembrane region" description="Helical" evidence="6">
    <location>
        <begin position="12"/>
        <end position="34"/>
    </location>
</feature>
<dbReference type="KEGG" id="caj:CIG1485E_0992"/>
<dbReference type="HOGENOM" id="CLU_008710_0_0_7"/>